<reference evidence="4 5" key="1">
    <citation type="journal article" date="2014" name="Proc. Natl. Acad. Sci. U.S.A.">
        <title>Trajectory and genomic determinants of fungal-pathogen speciation and host adaptation.</title>
        <authorList>
            <person name="Hu X."/>
            <person name="Xiao G."/>
            <person name="Zheng P."/>
            <person name="Shang Y."/>
            <person name="Su Y."/>
            <person name="Zhang X."/>
            <person name="Liu X."/>
            <person name="Zhan S."/>
            <person name="St Leger R.J."/>
            <person name="Wang C."/>
        </authorList>
    </citation>
    <scope>NUCLEOTIDE SEQUENCE [LARGE SCALE GENOMIC DNA]</scope>
    <source>
        <strain evidence="4 5">ARSEF 1941</strain>
    </source>
</reference>
<dbReference type="PANTHER" id="PTHR38794:SF1">
    <property type="entry name" value="INTEGRAL MEMBRANE PROTEIN"/>
    <property type="match status" value="1"/>
</dbReference>
<dbReference type="OrthoDB" id="3918601at2759"/>
<feature type="transmembrane region" description="Helical" evidence="2">
    <location>
        <begin position="99"/>
        <end position="120"/>
    </location>
</feature>
<keyword evidence="2" id="KW-0472">Membrane</keyword>
<dbReference type="Pfam" id="PF20684">
    <property type="entry name" value="Fung_rhodopsin"/>
    <property type="match status" value="1"/>
</dbReference>
<name>A0A0B2X237_METAS</name>
<feature type="region of interest" description="Disordered" evidence="1">
    <location>
        <begin position="329"/>
        <end position="359"/>
    </location>
</feature>
<organism evidence="4 5">
    <name type="scientific">Metarhizium album (strain ARSEF 1941)</name>
    <dbReference type="NCBI Taxonomy" id="1081103"/>
    <lineage>
        <taxon>Eukaryota</taxon>
        <taxon>Fungi</taxon>
        <taxon>Dikarya</taxon>
        <taxon>Ascomycota</taxon>
        <taxon>Pezizomycotina</taxon>
        <taxon>Sordariomycetes</taxon>
        <taxon>Hypocreomycetidae</taxon>
        <taxon>Hypocreales</taxon>
        <taxon>Clavicipitaceae</taxon>
        <taxon>Metarhizium</taxon>
    </lineage>
</organism>
<evidence type="ECO:0000313" key="4">
    <source>
        <dbReference type="EMBL" id="KHO00279.1"/>
    </source>
</evidence>
<sequence>MTQKHLQVTDSNKSPLIQVLSWFFMVVVILSAIARCGTKLHMVQTLRLDDWLAVAATVVAVAQFTSSIVTAGNGLGQHGDALTERQRASILKGEYTADLLYVASLGLAKVSTAATVVNIAAWAHRSAVYGTGAVIVAWAVTGLLVLVFQCQLPAPWDVVTKSCIARPAFWKYFCAVNIITDIVLICFIVHSIRGIQTSLSKRVLVIGVFGSRIFVTPALLFQIIYSEKSLSTADPSFDLWEWSVIMSVVQCLSILTICIPNLKPFLDSLHSGQMRVDDLRRRGKSGSSYQRSGDKSKQTSGSNASGGRSNGGQDTAVLQNSRLFELVEIPKQRKAKDDPHKGGLKSQDGTAAWDGESHTSQTILIQQTKTWHVDVETARGGS</sequence>
<protein>
    <recommendedName>
        <fullName evidence="3">Rhodopsin domain-containing protein</fullName>
    </recommendedName>
</protein>
<feature type="region of interest" description="Disordered" evidence="1">
    <location>
        <begin position="280"/>
        <end position="314"/>
    </location>
</feature>
<dbReference type="RefSeq" id="XP_040681344.1">
    <property type="nucleotide sequence ID" value="XM_040821001.1"/>
</dbReference>
<keyword evidence="2" id="KW-0812">Transmembrane</keyword>
<dbReference type="STRING" id="1081103.A0A0B2X237"/>
<feature type="domain" description="Rhodopsin" evidence="3">
    <location>
        <begin position="34"/>
        <end position="266"/>
    </location>
</feature>
<feature type="transmembrane region" description="Helical" evidence="2">
    <location>
        <begin position="203"/>
        <end position="224"/>
    </location>
</feature>
<keyword evidence="5" id="KW-1185">Reference proteome</keyword>
<feature type="transmembrane region" description="Helical" evidence="2">
    <location>
        <begin position="50"/>
        <end position="69"/>
    </location>
</feature>
<dbReference type="PANTHER" id="PTHR38794">
    <property type="entry name" value="INTEGRAL MEMBRANE PROTEIN"/>
    <property type="match status" value="1"/>
</dbReference>
<evidence type="ECO:0000259" key="3">
    <source>
        <dbReference type="Pfam" id="PF20684"/>
    </source>
</evidence>
<feature type="transmembrane region" description="Helical" evidence="2">
    <location>
        <begin position="169"/>
        <end position="191"/>
    </location>
</feature>
<dbReference type="AlphaFoldDB" id="A0A0B2X237"/>
<comment type="caution">
    <text evidence="4">The sequence shown here is derived from an EMBL/GenBank/DDBJ whole genome shotgun (WGS) entry which is preliminary data.</text>
</comment>
<dbReference type="HOGENOM" id="CLU_036632_5_0_1"/>
<dbReference type="Proteomes" id="UP000030816">
    <property type="component" value="Unassembled WGS sequence"/>
</dbReference>
<dbReference type="GeneID" id="63736657"/>
<proteinExistence type="predicted"/>
<keyword evidence="2" id="KW-1133">Transmembrane helix</keyword>
<feature type="transmembrane region" description="Helical" evidence="2">
    <location>
        <begin position="20"/>
        <end position="38"/>
    </location>
</feature>
<gene>
    <name evidence="4" type="ORF">MAM_02202</name>
</gene>
<feature type="compositionally biased region" description="Basic and acidic residues" evidence="1">
    <location>
        <begin position="329"/>
        <end position="341"/>
    </location>
</feature>
<dbReference type="EMBL" id="AZHE01000003">
    <property type="protein sequence ID" value="KHO00279.1"/>
    <property type="molecule type" value="Genomic_DNA"/>
</dbReference>
<evidence type="ECO:0000256" key="1">
    <source>
        <dbReference type="SAM" id="MobiDB-lite"/>
    </source>
</evidence>
<feature type="transmembrane region" description="Helical" evidence="2">
    <location>
        <begin position="244"/>
        <end position="262"/>
    </location>
</feature>
<accession>A0A0B2X237</accession>
<dbReference type="InterPro" id="IPR049326">
    <property type="entry name" value="Rhodopsin_dom_fungi"/>
</dbReference>
<evidence type="ECO:0000256" key="2">
    <source>
        <dbReference type="SAM" id="Phobius"/>
    </source>
</evidence>
<feature type="transmembrane region" description="Helical" evidence="2">
    <location>
        <begin position="127"/>
        <end position="149"/>
    </location>
</feature>
<evidence type="ECO:0000313" key="5">
    <source>
        <dbReference type="Proteomes" id="UP000030816"/>
    </source>
</evidence>